<protein>
    <submittedName>
        <fullName evidence="1">Uncharacterized protein</fullName>
    </submittedName>
</protein>
<dbReference type="RefSeq" id="WP_143148019.1">
    <property type="nucleotide sequence ID" value="NZ_BDIS01000031.1"/>
</dbReference>
<dbReference type="EMBL" id="MWWX01000018">
    <property type="protein sequence ID" value="OZG60112.1"/>
    <property type="molecule type" value="Genomic_DNA"/>
</dbReference>
<accession>A0A261FLP8</accession>
<comment type="caution">
    <text evidence="1">The sequence shown here is derived from an EMBL/GenBank/DDBJ whole genome shotgun (WGS) entry which is preliminary data.</text>
</comment>
<sequence>MSQEGNVFAGFLKSTGDLAKAAGDMAQATASEAGKIASTARKTVADAAGQAKRTIQDSVSQAGQIIVHTSSQIGDVTSHATTQINETFDEAKSQIASTIAEQDEEAERYAIEFLKKVLRLRAARIDREHFLTTELRKKAVPKRVIKQAIKERPAVAGISPTVLDAIAKESIAFETKKIDSNVIRGWITWRFCDAGHHSSGYHAILHSRLPHHAETCLLVRMAIIHR</sequence>
<proteinExistence type="predicted"/>
<dbReference type="Proteomes" id="UP000216352">
    <property type="component" value="Unassembled WGS sequence"/>
</dbReference>
<name>A0A261FLP8_9BIFI</name>
<keyword evidence="2" id="KW-1185">Reference proteome</keyword>
<evidence type="ECO:0000313" key="2">
    <source>
        <dbReference type="Proteomes" id="UP000216352"/>
    </source>
</evidence>
<reference evidence="1 2" key="1">
    <citation type="journal article" date="2017" name="BMC Genomics">
        <title>Comparative genomic and phylogenomic analyses of the Bifidobacteriaceae family.</title>
        <authorList>
            <person name="Lugli G.A."/>
            <person name="Milani C."/>
            <person name="Turroni F."/>
            <person name="Duranti S."/>
            <person name="Mancabelli L."/>
            <person name="Mangifesta M."/>
            <person name="Ferrario C."/>
            <person name="Modesto M."/>
            <person name="Mattarelli P."/>
            <person name="Jiri K."/>
            <person name="van Sinderen D."/>
            <person name="Ventura M."/>
        </authorList>
    </citation>
    <scope>NUCLEOTIDE SEQUENCE [LARGE SCALE GENOMIC DNA]</scope>
    <source>
        <strain evidence="1 2">DSM 28807</strain>
    </source>
</reference>
<dbReference type="AlphaFoldDB" id="A0A261FLP8"/>
<gene>
    <name evidence="1" type="ORF">BLEM_2052</name>
</gene>
<organism evidence="1 2">
    <name type="scientific">Bifidobacterium lemurum</name>
    <dbReference type="NCBI Taxonomy" id="1603886"/>
    <lineage>
        <taxon>Bacteria</taxon>
        <taxon>Bacillati</taxon>
        <taxon>Actinomycetota</taxon>
        <taxon>Actinomycetes</taxon>
        <taxon>Bifidobacteriales</taxon>
        <taxon>Bifidobacteriaceae</taxon>
        <taxon>Bifidobacterium</taxon>
    </lineage>
</organism>
<evidence type="ECO:0000313" key="1">
    <source>
        <dbReference type="EMBL" id="OZG60112.1"/>
    </source>
</evidence>